<evidence type="ECO:0000256" key="3">
    <source>
        <dbReference type="ARBA" id="ARBA00022475"/>
    </source>
</evidence>
<sequence>MSALRAARDSRGFTLIEIIVVVLIISIVITLAAVRLDPGQSRQLRDEAERLALLFETARDEAVASGEPIGWATDGTTYRFYRRENNDWVAFDAKSDLHERTLPDAMHIDQIQMSLQPLPADGRLLFMPSGVNELFAMRFALGEKRLKLRTDVLGRVFLEDQPDAVN</sequence>
<dbReference type="Pfam" id="PF07963">
    <property type="entry name" value="N_methyl"/>
    <property type="match status" value="1"/>
</dbReference>
<accession>A0A840ML68</accession>
<evidence type="ECO:0000256" key="7">
    <source>
        <dbReference type="ARBA" id="ARBA00022989"/>
    </source>
</evidence>
<dbReference type="InterPro" id="IPR045584">
    <property type="entry name" value="Pilin-like"/>
</dbReference>
<dbReference type="Gene3D" id="3.55.40.10">
    <property type="entry name" value="minor pseudopilin epsh domain"/>
    <property type="match status" value="1"/>
</dbReference>
<keyword evidence="3" id="KW-1003">Cell membrane</keyword>
<keyword evidence="14" id="KW-1185">Reference proteome</keyword>
<keyword evidence="6 11" id="KW-0812">Transmembrane</keyword>
<keyword evidence="7 11" id="KW-1133">Transmembrane helix</keyword>
<comment type="subcellular location">
    <subcellularLocation>
        <location evidence="1">Cell inner membrane</location>
        <topology evidence="1">Single-pass membrane protein</topology>
    </subcellularLocation>
</comment>
<evidence type="ECO:0000256" key="6">
    <source>
        <dbReference type="ARBA" id="ARBA00022692"/>
    </source>
</evidence>
<comment type="caution">
    <text evidence="13">The sequence shown here is derived from an EMBL/GenBank/DDBJ whole genome shotgun (WGS) entry which is preliminary data.</text>
</comment>
<evidence type="ECO:0000256" key="8">
    <source>
        <dbReference type="ARBA" id="ARBA00023136"/>
    </source>
</evidence>
<dbReference type="EMBL" id="JACHHY010000005">
    <property type="protein sequence ID" value="MBB5017879.1"/>
    <property type="molecule type" value="Genomic_DNA"/>
</dbReference>
<dbReference type="RefSeq" id="WP_184036318.1">
    <property type="nucleotide sequence ID" value="NZ_JACHHY010000005.1"/>
</dbReference>
<evidence type="ECO:0000256" key="2">
    <source>
        <dbReference type="ARBA" id="ARBA00021549"/>
    </source>
</evidence>
<evidence type="ECO:0000313" key="13">
    <source>
        <dbReference type="EMBL" id="MBB5017879.1"/>
    </source>
</evidence>
<organism evidence="13 14">
    <name type="scientific">Chitinivorax tropicus</name>
    <dbReference type="NCBI Taxonomy" id="714531"/>
    <lineage>
        <taxon>Bacteria</taxon>
        <taxon>Pseudomonadati</taxon>
        <taxon>Pseudomonadota</taxon>
        <taxon>Betaproteobacteria</taxon>
        <taxon>Chitinivorax</taxon>
    </lineage>
</organism>
<dbReference type="SUPFAM" id="SSF54523">
    <property type="entry name" value="Pili subunits"/>
    <property type="match status" value="1"/>
</dbReference>
<evidence type="ECO:0000256" key="5">
    <source>
        <dbReference type="ARBA" id="ARBA00022519"/>
    </source>
</evidence>
<keyword evidence="4" id="KW-0488">Methylation</keyword>
<feature type="domain" description="General secretion pathway GspH" evidence="12">
    <location>
        <begin position="47"/>
        <end position="146"/>
    </location>
</feature>
<protein>
    <recommendedName>
        <fullName evidence="2">Type II secretion system protein H</fullName>
    </recommendedName>
    <alternativeName>
        <fullName evidence="10">General secretion pathway protein H</fullName>
    </alternativeName>
</protein>
<dbReference type="InterPro" id="IPR022346">
    <property type="entry name" value="T2SS_GspH"/>
</dbReference>
<evidence type="ECO:0000259" key="12">
    <source>
        <dbReference type="Pfam" id="PF12019"/>
    </source>
</evidence>
<dbReference type="GO" id="GO:0015627">
    <property type="term" value="C:type II protein secretion system complex"/>
    <property type="evidence" value="ECO:0007669"/>
    <property type="project" value="InterPro"/>
</dbReference>
<gene>
    <name evidence="13" type="ORF">HNQ59_001149</name>
</gene>
<dbReference type="AlphaFoldDB" id="A0A840ML68"/>
<keyword evidence="5" id="KW-0997">Cell inner membrane</keyword>
<comment type="similarity">
    <text evidence="9">Belongs to the GSP H family.</text>
</comment>
<feature type="transmembrane region" description="Helical" evidence="11">
    <location>
        <begin position="12"/>
        <end position="34"/>
    </location>
</feature>
<dbReference type="InterPro" id="IPR012902">
    <property type="entry name" value="N_methyl_site"/>
</dbReference>
<dbReference type="Proteomes" id="UP000575898">
    <property type="component" value="Unassembled WGS sequence"/>
</dbReference>
<evidence type="ECO:0000313" key="14">
    <source>
        <dbReference type="Proteomes" id="UP000575898"/>
    </source>
</evidence>
<evidence type="ECO:0000256" key="4">
    <source>
        <dbReference type="ARBA" id="ARBA00022481"/>
    </source>
</evidence>
<reference evidence="13 14" key="1">
    <citation type="submission" date="2020-08" db="EMBL/GenBank/DDBJ databases">
        <title>Genomic Encyclopedia of Type Strains, Phase IV (KMG-IV): sequencing the most valuable type-strain genomes for metagenomic binning, comparative biology and taxonomic classification.</title>
        <authorList>
            <person name="Goeker M."/>
        </authorList>
    </citation>
    <scope>NUCLEOTIDE SEQUENCE [LARGE SCALE GENOMIC DNA]</scope>
    <source>
        <strain evidence="13 14">DSM 27165</strain>
    </source>
</reference>
<keyword evidence="8 11" id="KW-0472">Membrane</keyword>
<evidence type="ECO:0000256" key="1">
    <source>
        <dbReference type="ARBA" id="ARBA00004377"/>
    </source>
</evidence>
<evidence type="ECO:0000256" key="9">
    <source>
        <dbReference type="ARBA" id="ARBA00025772"/>
    </source>
</evidence>
<name>A0A840ML68_9PROT</name>
<evidence type="ECO:0000256" key="10">
    <source>
        <dbReference type="ARBA" id="ARBA00030775"/>
    </source>
</evidence>
<dbReference type="GO" id="GO:0005886">
    <property type="term" value="C:plasma membrane"/>
    <property type="evidence" value="ECO:0007669"/>
    <property type="project" value="UniProtKB-SubCell"/>
</dbReference>
<proteinExistence type="inferred from homology"/>
<dbReference type="PROSITE" id="PS00409">
    <property type="entry name" value="PROKAR_NTER_METHYL"/>
    <property type="match status" value="1"/>
</dbReference>
<dbReference type="GO" id="GO:0015628">
    <property type="term" value="P:protein secretion by the type II secretion system"/>
    <property type="evidence" value="ECO:0007669"/>
    <property type="project" value="InterPro"/>
</dbReference>
<evidence type="ECO:0000256" key="11">
    <source>
        <dbReference type="SAM" id="Phobius"/>
    </source>
</evidence>
<dbReference type="NCBIfam" id="TIGR02532">
    <property type="entry name" value="IV_pilin_GFxxxE"/>
    <property type="match status" value="1"/>
</dbReference>
<dbReference type="Pfam" id="PF12019">
    <property type="entry name" value="GspH"/>
    <property type="match status" value="1"/>
</dbReference>